<comment type="caution">
    <text evidence="1">The sequence shown here is derived from an EMBL/GenBank/DDBJ whole genome shotgun (WGS) entry which is preliminary data.</text>
</comment>
<dbReference type="Gene3D" id="3.50.50.60">
    <property type="entry name" value="FAD/NAD(P)-binding domain"/>
    <property type="match status" value="1"/>
</dbReference>
<sequence length="520" mass="57316">MTDALRHIVVLGGGSAGWITAALLAAEHGGAEPGALRISLIESPDTPAIGVGEGTWPSMRETLRRIGLREADLVRECDAAFKQGSCFEGWVDGSAGDRYYHPFSLPQGYGEADLVGGWLSGADADRPFAECVSAQPHLCNERLAPKQTTTPEFAAVANYGYHFDAVKIGRLLRRHAIEQLGVRHIADEVTAVRSHENGDIRALQTRGHGEIEGDLFIDCSGLPSLLLGQHYGVALQSQQQVLFNDSALALQVPTTDAQAPLASATIATAHAEGWSWDIGLPTRRGIGLVFSSAHTGAEAAERALRRHIERSGGPAADSPDLPAARLIRFTPGYRDHFWHRNCVAVGLSAGFIEPLEASALALVELSAAFIRDELPAKRADMDLVAKRFNEAFAYRWARIIDFLKLHYALSRREDSDYWREHRRPETQPERLRELLQLWRHRAPYRNDLYRIEEVFPAASYQYVLYGMGFRPAPAALRPARLAEAQACFRDAATVTRRLLGGLPRHRDLIHHIHAHGMPAA</sequence>
<evidence type="ECO:0000313" key="1">
    <source>
        <dbReference type="EMBL" id="MDN3923165.1"/>
    </source>
</evidence>
<dbReference type="PANTHER" id="PTHR43747">
    <property type="entry name" value="FAD-BINDING PROTEIN"/>
    <property type="match status" value="1"/>
</dbReference>
<dbReference type="PANTHER" id="PTHR43747:SF4">
    <property type="entry name" value="FLAVIN-DEPENDENT TRYPTOPHAN HALOGENASE"/>
    <property type="match status" value="1"/>
</dbReference>
<dbReference type="InterPro" id="IPR050816">
    <property type="entry name" value="Flavin-dep_Halogenase_NPB"/>
</dbReference>
<dbReference type="Proteomes" id="UP001228044">
    <property type="component" value="Unassembled WGS sequence"/>
</dbReference>
<reference evidence="1 2" key="1">
    <citation type="submission" date="2023-06" db="EMBL/GenBank/DDBJ databases">
        <title>Pelomonas sp. PFR6 16S ribosomal RNA gene Genome sequencing and assembly.</title>
        <authorList>
            <person name="Woo H."/>
        </authorList>
    </citation>
    <scope>NUCLEOTIDE SEQUENCE [LARGE SCALE GENOMIC DNA]</scope>
    <source>
        <strain evidence="1 2">PFR6</strain>
    </source>
</reference>
<name>A0ABT8E030_9BURK</name>
<dbReference type="InterPro" id="IPR036188">
    <property type="entry name" value="FAD/NAD-bd_sf"/>
</dbReference>
<protein>
    <submittedName>
        <fullName evidence="1">Tryptophan 7-halogenase</fullName>
    </submittedName>
</protein>
<keyword evidence="2" id="KW-1185">Reference proteome</keyword>
<evidence type="ECO:0000313" key="2">
    <source>
        <dbReference type="Proteomes" id="UP001228044"/>
    </source>
</evidence>
<dbReference type="PIRSF" id="PIRSF011396">
    <property type="entry name" value="Trp_halogenase"/>
    <property type="match status" value="1"/>
</dbReference>
<dbReference type="InterPro" id="IPR006905">
    <property type="entry name" value="Flavin_halogenase"/>
</dbReference>
<proteinExistence type="predicted"/>
<dbReference type="RefSeq" id="WP_290361472.1">
    <property type="nucleotide sequence ID" value="NZ_JAUHHC010000007.1"/>
</dbReference>
<accession>A0ABT8E030</accession>
<organism evidence="1 2">
    <name type="scientific">Roseateles violae</name>
    <dbReference type="NCBI Taxonomy" id="3058042"/>
    <lineage>
        <taxon>Bacteria</taxon>
        <taxon>Pseudomonadati</taxon>
        <taxon>Pseudomonadota</taxon>
        <taxon>Betaproteobacteria</taxon>
        <taxon>Burkholderiales</taxon>
        <taxon>Sphaerotilaceae</taxon>
        <taxon>Roseateles</taxon>
    </lineage>
</organism>
<gene>
    <name evidence="1" type="ORF">QWJ38_23000</name>
</gene>
<dbReference type="EMBL" id="JAUHHC010000007">
    <property type="protein sequence ID" value="MDN3923165.1"/>
    <property type="molecule type" value="Genomic_DNA"/>
</dbReference>
<dbReference type="SUPFAM" id="SSF51905">
    <property type="entry name" value="FAD/NAD(P)-binding domain"/>
    <property type="match status" value="1"/>
</dbReference>
<dbReference type="InterPro" id="IPR033856">
    <property type="entry name" value="Trp_halogen"/>
</dbReference>
<dbReference type="Pfam" id="PF04820">
    <property type="entry name" value="Trp_halogenase"/>
    <property type="match status" value="1"/>
</dbReference>